<dbReference type="EMBL" id="CAJNOT010003350">
    <property type="protein sequence ID" value="CAF1378911.1"/>
    <property type="molecule type" value="Genomic_DNA"/>
</dbReference>
<organism evidence="5 7">
    <name type="scientific">Rotaria sordida</name>
    <dbReference type="NCBI Taxonomy" id="392033"/>
    <lineage>
        <taxon>Eukaryota</taxon>
        <taxon>Metazoa</taxon>
        <taxon>Spiralia</taxon>
        <taxon>Gnathifera</taxon>
        <taxon>Rotifera</taxon>
        <taxon>Eurotatoria</taxon>
        <taxon>Bdelloidea</taxon>
        <taxon>Philodinida</taxon>
        <taxon>Philodinidae</taxon>
        <taxon>Rotaria</taxon>
    </lineage>
</organism>
<dbReference type="Gene3D" id="2.40.50.140">
    <property type="entry name" value="Nucleic acid-binding proteins"/>
    <property type="match status" value="1"/>
</dbReference>
<dbReference type="Pfam" id="PF01588">
    <property type="entry name" value="tRNA_bind"/>
    <property type="match status" value="1"/>
</dbReference>
<dbReference type="GO" id="GO:0000049">
    <property type="term" value="F:tRNA binding"/>
    <property type="evidence" value="ECO:0007669"/>
    <property type="project" value="UniProtKB-UniRule"/>
</dbReference>
<reference evidence="5" key="1">
    <citation type="submission" date="2021-02" db="EMBL/GenBank/DDBJ databases">
        <authorList>
            <person name="Nowell W R."/>
        </authorList>
    </citation>
    <scope>NUCLEOTIDE SEQUENCE</scope>
</reference>
<evidence type="ECO:0000313" key="7">
    <source>
        <dbReference type="Proteomes" id="UP000663864"/>
    </source>
</evidence>
<comment type="caution">
    <text evidence="5">The sequence shown here is derived from an EMBL/GenBank/DDBJ whole genome shotgun (WGS) entry which is preliminary data.</text>
</comment>
<keyword evidence="2 3" id="KW-0694">RNA-binding</keyword>
<evidence type="ECO:0000313" key="5">
    <source>
        <dbReference type="EMBL" id="CAF1378911.1"/>
    </source>
</evidence>
<evidence type="ECO:0000313" key="6">
    <source>
        <dbReference type="EMBL" id="CAF3611711.1"/>
    </source>
</evidence>
<dbReference type="InterPro" id="IPR002547">
    <property type="entry name" value="tRNA-bd_dom"/>
</dbReference>
<accession>A0A815JK08</accession>
<proteinExistence type="predicted"/>
<feature type="domain" description="TRNA-binding" evidence="4">
    <location>
        <begin position="3"/>
        <end position="122"/>
    </location>
</feature>
<dbReference type="AlphaFoldDB" id="A0A815JK08"/>
<gene>
    <name evidence="6" type="ORF">JBS370_LOCUS4325</name>
    <name evidence="5" type="ORF">ZHD862_LOCUS32010</name>
</gene>
<dbReference type="Proteomes" id="UP000663864">
    <property type="component" value="Unassembled WGS sequence"/>
</dbReference>
<dbReference type="Proteomes" id="UP000663836">
    <property type="component" value="Unassembled WGS sequence"/>
</dbReference>
<dbReference type="PROSITE" id="PS50886">
    <property type="entry name" value="TRBD"/>
    <property type="match status" value="1"/>
</dbReference>
<sequence length="250" mass="27453">MESLKKIDFRIGTIVSVKPNIKAKNPSFIVDIDFGTTIGKKTTSAQLPANYTEHELLQSKQVVCVVNFPVKRIAGFKSEVLVVGFPDEKSKVVLLNTRNVDVPNGKQILYLSSAITTGSMITIKQHTESIDESHMANASSNFSGNVLPEATYEQFEAAGIIVGTVKHIQQEQNLHEVTFTVDFGETMGERTFVVQNLSSDIVYNVSTQVAVSINEQTNEIVPLAITQDDDRLSIVLLGVDRQVPNGGRLF</sequence>
<evidence type="ECO:0000256" key="3">
    <source>
        <dbReference type="PROSITE-ProRule" id="PRU00209"/>
    </source>
</evidence>
<keyword evidence="1 3" id="KW-0820">tRNA-binding</keyword>
<evidence type="ECO:0000256" key="2">
    <source>
        <dbReference type="ARBA" id="ARBA00022884"/>
    </source>
</evidence>
<protein>
    <recommendedName>
        <fullName evidence="4">tRNA-binding domain-containing protein</fullName>
    </recommendedName>
</protein>
<evidence type="ECO:0000259" key="4">
    <source>
        <dbReference type="PROSITE" id="PS50886"/>
    </source>
</evidence>
<name>A0A815JK08_9BILA</name>
<dbReference type="SUPFAM" id="SSF50249">
    <property type="entry name" value="Nucleic acid-binding proteins"/>
    <property type="match status" value="1"/>
</dbReference>
<dbReference type="EMBL" id="CAJOBD010000200">
    <property type="protein sequence ID" value="CAF3611711.1"/>
    <property type="molecule type" value="Genomic_DNA"/>
</dbReference>
<evidence type="ECO:0000256" key="1">
    <source>
        <dbReference type="ARBA" id="ARBA00022555"/>
    </source>
</evidence>
<dbReference type="NCBIfam" id="NF007494">
    <property type="entry name" value="PRK10089.1-3"/>
    <property type="match status" value="1"/>
</dbReference>
<dbReference type="InterPro" id="IPR012340">
    <property type="entry name" value="NA-bd_OB-fold"/>
</dbReference>